<comment type="similarity">
    <text evidence="1 4">Belongs to the glutaredoxin family.</text>
</comment>
<evidence type="ECO:0000256" key="4">
    <source>
        <dbReference type="RuleBase" id="RU364065"/>
    </source>
</evidence>
<dbReference type="EMBL" id="DF952388">
    <property type="protein sequence ID" value="GAN45782.1"/>
    <property type="molecule type" value="Genomic_DNA"/>
</dbReference>
<keyword evidence="4" id="KW-0676">Redox-active center</keyword>
<dbReference type="HOGENOM" id="CLU_026126_7_3_6"/>
<sequence>MPTIEMYTTAVCGYCVAAKNLLKARGLSWQEIRVDADPARREEMLARAAGQRTVPQIFVNGHHVGGYTDLVAAERSGRLAEMLAEGVR</sequence>
<dbReference type="RefSeq" id="WP_062537986.1">
    <property type="nucleotide sequence ID" value="NZ_DF970270.1"/>
</dbReference>
<dbReference type="PRINTS" id="PR00160">
    <property type="entry name" value="GLUTAREDOXIN"/>
</dbReference>
<reference evidence="7" key="2">
    <citation type="submission" date="2015-08" db="EMBL/GenBank/DDBJ databases">
        <title>Complete DNA Sequence of Pseudomonas syringae pv. actinidiae, the Causal Agent of Kiwifruit Canker Disease.</title>
        <authorList>
            <person name="Rikkerink E.H.A."/>
            <person name="Fineran P.C."/>
        </authorList>
    </citation>
    <scope>NUCLEOTIDE SEQUENCE</scope>
    <source>
        <strain evidence="7">SkMP5</strain>
    </source>
</reference>
<dbReference type="InterPro" id="IPR036249">
    <property type="entry name" value="Thioredoxin-like_sf"/>
</dbReference>
<evidence type="ECO:0000313" key="8">
    <source>
        <dbReference type="Proteomes" id="UP000253740"/>
    </source>
</evidence>
<proteinExistence type="inferred from homology"/>
<dbReference type="OrthoDB" id="9814618at2"/>
<name>A0A0K8QS11_9GAMM</name>
<dbReference type="GO" id="GO:0034599">
    <property type="term" value="P:cellular response to oxidative stress"/>
    <property type="evidence" value="ECO:0007669"/>
    <property type="project" value="TreeGrafter"/>
</dbReference>
<dbReference type="InterPro" id="IPR014025">
    <property type="entry name" value="Glutaredoxin_subgr"/>
</dbReference>
<keyword evidence="2 4" id="KW-0813">Transport</keyword>
<evidence type="ECO:0000256" key="3">
    <source>
        <dbReference type="ARBA" id="ARBA00022982"/>
    </source>
</evidence>
<evidence type="ECO:0000256" key="2">
    <source>
        <dbReference type="ARBA" id="ARBA00022448"/>
    </source>
</evidence>
<gene>
    <name evidence="6" type="ORF">MBSD_2338</name>
    <name evidence="7" type="ORF">MBSD_n2766</name>
</gene>
<evidence type="ECO:0000259" key="5">
    <source>
        <dbReference type="Pfam" id="PF00462"/>
    </source>
</evidence>
<reference evidence="6" key="1">
    <citation type="submission" date="2015-03" db="EMBL/GenBank/DDBJ databases">
        <title>Draft genome sequence of Mizugakiibacter sediminis skMP5.</title>
        <authorList>
            <person name="Watanabe T."/>
            <person name="Kojima H."/>
            <person name="Fukui M."/>
        </authorList>
    </citation>
    <scope>NUCLEOTIDE SEQUENCE</scope>
    <source>
        <strain evidence="6">SkMP5</strain>
    </source>
</reference>
<protein>
    <recommendedName>
        <fullName evidence="4">Glutaredoxin</fullName>
    </recommendedName>
</protein>
<organism evidence="7">
    <name type="scientific">Mizugakiibacter sediminis</name>
    <dbReference type="NCBI Taxonomy" id="1475481"/>
    <lineage>
        <taxon>Bacteria</taxon>
        <taxon>Pseudomonadati</taxon>
        <taxon>Pseudomonadota</taxon>
        <taxon>Gammaproteobacteria</taxon>
        <taxon>Lysobacterales</taxon>
        <taxon>Rhodanobacteraceae</taxon>
        <taxon>Mizugakiibacter</taxon>
    </lineage>
</organism>
<dbReference type="PANTHER" id="PTHR45694:SF18">
    <property type="entry name" value="GLUTAREDOXIN-1-RELATED"/>
    <property type="match status" value="1"/>
</dbReference>
<evidence type="ECO:0000313" key="6">
    <source>
        <dbReference type="EMBL" id="GAN45782.1"/>
    </source>
</evidence>
<dbReference type="NCBIfam" id="TIGR02181">
    <property type="entry name" value="GRX_bact"/>
    <property type="match status" value="1"/>
</dbReference>
<dbReference type="PROSITE" id="PS51354">
    <property type="entry name" value="GLUTAREDOXIN_2"/>
    <property type="match status" value="1"/>
</dbReference>
<dbReference type="InterPro" id="IPR002109">
    <property type="entry name" value="Glutaredoxin"/>
</dbReference>
<evidence type="ECO:0000256" key="1">
    <source>
        <dbReference type="ARBA" id="ARBA00007787"/>
    </source>
</evidence>
<keyword evidence="8" id="KW-1185">Reference proteome</keyword>
<dbReference type="GO" id="GO:0015038">
    <property type="term" value="F:glutathione disulfide oxidoreductase activity"/>
    <property type="evidence" value="ECO:0007669"/>
    <property type="project" value="UniProtKB-UniRule"/>
</dbReference>
<dbReference type="CDD" id="cd03418">
    <property type="entry name" value="GRX_GRXb_1_3_like"/>
    <property type="match status" value="1"/>
</dbReference>
<dbReference type="Pfam" id="PF00462">
    <property type="entry name" value="Glutaredoxin"/>
    <property type="match status" value="1"/>
</dbReference>
<feature type="domain" description="Glutaredoxin" evidence="5">
    <location>
        <begin position="4"/>
        <end position="64"/>
    </location>
</feature>
<dbReference type="EMBL" id="DF970270">
    <property type="protein sequence ID" value="GAP67441.1"/>
    <property type="molecule type" value="Genomic_DNA"/>
</dbReference>
<dbReference type="GO" id="GO:0045454">
    <property type="term" value="P:cell redox homeostasis"/>
    <property type="evidence" value="ECO:0007669"/>
    <property type="project" value="InterPro"/>
</dbReference>
<accession>A0A0K8QS11</accession>
<dbReference type="Proteomes" id="UP000253740">
    <property type="component" value="Unassembled WGS sequence"/>
</dbReference>
<dbReference type="GO" id="GO:0005737">
    <property type="term" value="C:cytoplasm"/>
    <property type="evidence" value="ECO:0007669"/>
    <property type="project" value="TreeGrafter"/>
</dbReference>
<dbReference type="STRING" id="1475481.GCA_000953855_02812"/>
<dbReference type="SUPFAM" id="SSF52833">
    <property type="entry name" value="Thioredoxin-like"/>
    <property type="match status" value="1"/>
</dbReference>
<dbReference type="Gene3D" id="3.40.30.10">
    <property type="entry name" value="Glutaredoxin"/>
    <property type="match status" value="1"/>
</dbReference>
<dbReference type="AlphaFoldDB" id="A0A0K8QS11"/>
<dbReference type="PANTHER" id="PTHR45694">
    <property type="entry name" value="GLUTAREDOXIN 2"/>
    <property type="match status" value="1"/>
</dbReference>
<evidence type="ECO:0000313" key="7">
    <source>
        <dbReference type="EMBL" id="GAP67441.1"/>
    </source>
</evidence>
<keyword evidence="4" id="KW-0963">Cytoplasm</keyword>
<comment type="function">
    <text evidence="4">Has a glutathione-disulfide oxidoreductase activity in the presence of NADPH and glutathione reductase. Reduces low molecular weight disulfides and proteins.</text>
</comment>
<keyword evidence="3 4" id="KW-0249">Electron transport</keyword>
<dbReference type="InterPro" id="IPR011900">
    <property type="entry name" value="GRX_bact"/>
</dbReference>